<reference evidence="2 3" key="1">
    <citation type="submission" date="2023-05" db="EMBL/GenBank/DDBJ databases">
        <title>B98-5 Cell Line De Novo Hybrid Assembly: An Optical Mapping Approach.</title>
        <authorList>
            <person name="Kananen K."/>
            <person name="Auerbach J.A."/>
            <person name="Kautto E."/>
            <person name="Blachly J.S."/>
        </authorList>
    </citation>
    <scope>NUCLEOTIDE SEQUENCE [LARGE SCALE GENOMIC DNA]</scope>
    <source>
        <strain evidence="2">B95-8</strain>
        <tissue evidence="2">Cell line</tissue>
    </source>
</reference>
<keyword evidence="3" id="KW-1185">Reference proteome</keyword>
<feature type="compositionally biased region" description="Basic and acidic residues" evidence="1">
    <location>
        <begin position="41"/>
        <end position="52"/>
    </location>
</feature>
<gene>
    <name evidence="2" type="ORF">P7K49_025985</name>
</gene>
<organism evidence="2 3">
    <name type="scientific">Saguinus oedipus</name>
    <name type="common">Cotton-top tamarin</name>
    <name type="synonym">Oedipomidas oedipus</name>
    <dbReference type="NCBI Taxonomy" id="9490"/>
    <lineage>
        <taxon>Eukaryota</taxon>
        <taxon>Metazoa</taxon>
        <taxon>Chordata</taxon>
        <taxon>Craniata</taxon>
        <taxon>Vertebrata</taxon>
        <taxon>Euteleostomi</taxon>
        <taxon>Mammalia</taxon>
        <taxon>Eutheria</taxon>
        <taxon>Euarchontoglires</taxon>
        <taxon>Primates</taxon>
        <taxon>Haplorrhini</taxon>
        <taxon>Platyrrhini</taxon>
        <taxon>Cebidae</taxon>
        <taxon>Callitrichinae</taxon>
        <taxon>Saguinus</taxon>
    </lineage>
</organism>
<evidence type="ECO:0000256" key="1">
    <source>
        <dbReference type="SAM" id="MobiDB-lite"/>
    </source>
</evidence>
<feature type="region of interest" description="Disordered" evidence="1">
    <location>
        <begin position="1"/>
        <end position="52"/>
    </location>
</feature>
<evidence type="ECO:0000313" key="3">
    <source>
        <dbReference type="Proteomes" id="UP001266305"/>
    </source>
</evidence>
<dbReference type="EMBL" id="JASSZA010000012">
    <property type="protein sequence ID" value="KAK2096951.1"/>
    <property type="molecule type" value="Genomic_DNA"/>
</dbReference>
<evidence type="ECO:0000313" key="2">
    <source>
        <dbReference type="EMBL" id="KAK2096951.1"/>
    </source>
</evidence>
<feature type="non-terminal residue" evidence="2">
    <location>
        <position position="1"/>
    </location>
</feature>
<proteinExistence type="predicted"/>
<dbReference type="Proteomes" id="UP001266305">
    <property type="component" value="Unassembled WGS sequence"/>
</dbReference>
<comment type="caution">
    <text evidence="2">The sequence shown here is derived from an EMBL/GenBank/DDBJ whole genome shotgun (WGS) entry which is preliminary data.</text>
</comment>
<feature type="non-terminal residue" evidence="2">
    <location>
        <position position="52"/>
    </location>
</feature>
<accession>A0ABQ9UJ92</accession>
<sequence length="52" mass="5184">GTLPTLGDAPAPAPSCKSGGSETDPPGLALPDWGAGSWGGDQRRERRGVALP</sequence>
<name>A0ABQ9UJ92_SAGOE</name>
<protein>
    <submittedName>
        <fullName evidence="2">Uncharacterized protein</fullName>
    </submittedName>
</protein>